<comment type="caution">
    <text evidence="1">The sequence shown here is derived from an EMBL/GenBank/DDBJ whole genome shotgun (WGS) entry which is preliminary data.</text>
</comment>
<dbReference type="EMBL" id="JANUAU010000009">
    <property type="protein sequence ID" value="MCS3678788.1"/>
    <property type="molecule type" value="Genomic_DNA"/>
</dbReference>
<reference evidence="1" key="1">
    <citation type="submission" date="2022-08" db="EMBL/GenBank/DDBJ databases">
        <title>Genomic Encyclopedia of Type Strains, Phase V (KMG-V): Genome sequencing to study the core and pangenomes of soil and plant-associated prokaryotes.</title>
        <authorList>
            <person name="Whitman W."/>
        </authorList>
    </citation>
    <scope>NUCLEOTIDE SEQUENCE</scope>
    <source>
        <strain evidence="1">0</strain>
    </source>
</reference>
<accession>A0A9X2Q3A2</accession>
<dbReference type="AlphaFoldDB" id="A0A9X2Q3A2"/>
<organism evidence="1 2">
    <name type="scientific">Salinibacter ruber</name>
    <dbReference type="NCBI Taxonomy" id="146919"/>
    <lineage>
        <taxon>Bacteria</taxon>
        <taxon>Pseudomonadati</taxon>
        <taxon>Rhodothermota</taxon>
        <taxon>Rhodothermia</taxon>
        <taxon>Rhodothermales</taxon>
        <taxon>Salinibacteraceae</taxon>
        <taxon>Salinibacter</taxon>
    </lineage>
</organism>
<evidence type="ECO:0000313" key="1">
    <source>
        <dbReference type="EMBL" id="MCS3678788.1"/>
    </source>
</evidence>
<sequence>MISDFFWNDNSTVIVDLYFHGDELLGLSYANCHF</sequence>
<protein>
    <submittedName>
        <fullName evidence="1">Uncharacterized protein</fullName>
    </submittedName>
</protein>
<proteinExistence type="predicted"/>
<dbReference type="Proteomes" id="UP001155027">
    <property type="component" value="Unassembled WGS sequence"/>
</dbReference>
<gene>
    <name evidence="1" type="ORF">GGP71_002729</name>
</gene>
<name>A0A9X2Q3A2_9BACT</name>
<evidence type="ECO:0000313" key="2">
    <source>
        <dbReference type="Proteomes" id="UP001155027"/>
    </source>
</evidence>